<gene>
    <name evidence="9" type="primary">clpX_1</name>
    <name evidence="6" type="synonym">clpX</name>
    <name evidence="9" type="ORF">Amac_067130</name>
</gene>
<keyword evidence="9" id="KW-0378">Hydrolase</keyword>
<dbReference type="GO" id="GO:0051082">
    <property type="term" value="F:unfolded protein binding"/>
    <property type="evidence" value="ECO:0007669"/>
    <property type="project" value="UniProtKB-UniRule"/>
</dbReference>
<dbReference type="InterPro" id="IPR019489">
    <property type="entry name" value="Clp_ATPase_C"/>
</dbReference>
<evidence type="ECO:0000259" key="8">
    <source>
        <dbReference type="PROSITE" id="PS51902"/>
    </source>
</evidence>
<feature type="binding site" evidence="6 7">
    <location>
        <position position="10"/>
    </location>
    <ligand>
        <name>Zn(2+)</name>
        <dbReference type="ChEBI" id="CHEBI:29105"/>
    </ligand>
</feature>
<dbReference type="HAMAP" id="MF_00175">
    <property type="entry name" value="ClpX"/>
    <property type="match status" value="1"/>
</dbReference>
<dbReference type="Gene3D" id="1.10.8.60">
    <property type="match status" value="1"/>
</dbReference>
<dbReference type="InterPro" id="IPR059188">
    <property type="entry name" value="Znf_CLPX-like"/>
</dbReference>
<dbReference type="PROSITE" id="PS51902">
    <property type="entry name" value="CLPX_ZB"/>
    <property type="match status" value="1"/>
</dbReference>
<accession>A0A5M3WXJ9</accession>
<keyword evidence="5 6" id="KW-0143">Chaperone</keyword>
<dbReference type="Gene3D" id="6.20.220.10">
    <property type="entry name" value="ClpX chaperone, C4-type zinc finger domain"/>
    <property type="match status" value="1"/>
</dbReference>
<dbReference type="FunFam" id="1.10.8.60:FF:000002">
    <property type="entry name" value="ATP-dependent Clp protease ATP-binding subunit ClpX"/>
    <property type="match status" value="1"/>
</dbReference>
<evidence type="ECO:0000256" key="6">
    <source>
        <dbReference type="HAMAP-Rule" id="MF_00175"/>
    </source>
</evidence>
<dbReference type="GO" id="GO:0016887">
    <property type="term" value="F:ATP hydrolysis activity"/>
    <property type="evidence" value="ECO:0007669"/>
    <property type="project" value="InterPro"/>
</dbReference>
<comment type="similarity">
    <text evidence="6 7">Belongs to the ClpX chaperone family.</text>
</comment>
<feature type="binding site" evidence="6">
    <location>
        <begin position="115"/>
        <end position="122"/>
    </location>
    <ligand>
        <name>ATP</name>
        <dbReference type="ChEBI" id="CHEBI:30616"/>
    </ligand>
</feature>
<comment type="function">
    <text evidence="6">ATP-dependent specificity component of the Clp protease. It directs the protease to specific substrates. Can perform chaperone functions in the absence of ClpP.</text>
</comment>
<comment type="subunit">
    <text evidence="6">Component of the ClpX-ClpP complex. Forms a hexameric ring that, in the presence of ATP, binds to fourteen ClpP subunits assembled into a disk-like structure with a central cavity, resembling the structure of eukaryotic proteasomes.</text>
</comment>
<dbReference type="InterPro" id="IPR003593">
    <property type="entry name" value="AAA+_ATPase"/>
</dbReference>
<organism evidence="9 10">
    <name type="scientific">Acrocarpospora macrocephala</name>
    <dbReference type="NCBI Taxonomy" id="150177"/>
    <lineage>
        <taxon>Bacteria</taxon>
        <taxon>Bacillati</taxon>
        <taxon>Actinomycetota</taxon>
        <taxon>Actinomycetes</taxon>
        <taxon>Streptosporangiales</taxon>
        <taxon>Streptosporangiaceae</taxon>
        <taxon>Acrocarpospora</taxon>
    </lineage>
</organism>
<dbReference type="InterPro" id="IPR010603">
    <property type="entry name" value="Znf_CppX_C4"/>
</dbReference>
<feature type="binding site" evidence="6 7">
    <location>
        <position position="13"/>
    </location>
    <ligand>
        <name>Zn(2+)</name>
        <dbReference type="ChEBI" id="CHEBI:29105"/>
    </ligand>
</feature>
<dbReference type="AlphaFoldDB" id="A0A5M3WXJ9"/>
<dbReference type="NCBIfam" id="NF003745">
    <property type="entry name" value="PRK05342.1"/>
    <property type="match status" value="1"/>
</dbReference>
<keyword evidence="10" id="KW-1185">Reference proteome</keyword>
<evidence type="ECO:0000256" key="4">
    <source>
        <dbReference type="ARBA" id="ARBA00022840"/>
    </source>
</evidence>
<keyword evidence="2 6" id="KW-0547">Nucleotide-binding</keyword>
<dbReference type="GO" id="GO:0008233">
    <property type="term" value="F:peptidase activity"/>
    <property type="evidence" value="ECO:0007669"/>
    <property type="project" value="UniProtKB-KW"/>
</dbReference>
<dbReference type="FunFam" id="3.40.50.300:FF:000005">
    <property type="entry name" value="ATP-dependent Clp protease ATP-binding subunit ClpX"/>
    <property type="match status" value="1"/>
</dbReference>
<dbReference type="GO" id="GO:0051603">
    <property type="term" value="P:proteolysis involved in protein catabolic process"/>
    <property type="evidence" value="ECO:0007669"/>
    <property type="project" value="TreeGrafter"/>
</dbReference>
<name>A0A5M3WXJ9_9ACTN</name>
<dbReference type="SMART" id="SM01086">
    <property type="entry name" value="ClpB_D2-small"/>
    <property type="match status" value="1"/>
</dbReference>
<evidence type="ECO:0000256" key="3">
    <source>
        <dbReference type="ARBA" id="ARBA00022833"/>
    </source>
</evidence>
<evidence type="ECO:0000256" key="7">
    <source>
        <dbReference type="PROSITE-ProRule" id="PRU01250"/>
    </source>
</evidence>
<dbReference type="GO" id="GO:0009376">
    <property type="term" value="C:HslUV protease complex"/>
    <property type="evidence" value="ECO:0007669"/>
    <property type="project" value="TreeGrafter"/>
</dbReference>
<dbReference type="CDD" id="cd19497">
    <property type="entry name" value="RecA-like_ClpX"/>
    <property type="match status" value="1"/>
</dbReference>
<keyword evidence="3 6" id="KW-0862">Zinc</keyword>
<dbReference type="PANTHER" id="PTHR48102">
    <property type="entry name" value="ATP-DEPENDENT CLP PROTEASE ATP-BINDING SUBUNIT CLPX-LIKE, MITOCHONDRIAL-RELATED"/>
    <property type="match status" value="1"/>
</dbReference>
<dbReference type="EMBL" id="BLAE01000042">
    <property type="protein sequence ID" value="GES13116.1"/>
    <property type="molecule type" value="Genomic_DNA"/>
</dbReference>
<dbReference type="InterPro" id="IPR050052">
    <property type="entry name" value="ATP-dep_Clp_protease_ClpX"/>
</dbReference>
<evidence type="ECO:0000256" key="1">
    <source>
        <dbReference type="ARBA" id="ARBA00022723"/>
    </source>
</evidence>
<reference evidence="9 10" key="1">
    <citation type="submission" date="2019-10" db="EMBL/GenBank/DDBJ databases">
        <title>Whole genome shotgun sequence of Acrocarpospora macrocephala NBRC 16266.</title>
        <authorList>
            <person name="Ichikawa N."/>
            <person name="Kimura A."/>
            <person name="Kitahashi Y."/>
            <person name="Komaki H."/>
            <person name="Oguchi A."/>
        </authorList>
    </citation>
    <scope>NUCLEOTIDE SEQUENCE [LARGE SCALE GENOMIC DNA]</scope>
    <source>
        <strain evidence="9 10">NBRC 16266</strain>
    </source>
</reference>
<evidence type="ECO:0000313" key="10">
    <source>
        <dbReference type="Proteomes" id="UP000331127"/>
    </source>
</evidence>
<dbReference type="Pfam" id="PF10431">
    <property type="entry name" value="ClpB_D2-small"/>
    <property type="match status" value="1"/>
</dbReference>
<feature type="binding site" evidence="6 7">
    <location>
        <position position="36"/>
    </location>
    <ligand>
        <name>Zn(2+)</name>
        <dbReference type="ChEBI" id="CHEBI:29105"/>
    </ligand>
</feature>
<dbReference type="GO" id="GO:0005524">
    <property type="term" value="F:ATP binding"/>
    <property type="evidence" value="ECO:0007669"/>
    <property type="project" value="UniProtKB-UniRule"/>
</dbReference>
<dbReference type="SMART" id="SM00994">
    <property type="entry name" value="zf-C4_ClpX"/>
    <property type="match status" value="1"/>
</dbReference>
<dbReference type="GO" id="GO:0140662">
    <property type="term" value="F:ATP-dependent protein folding chaperone"/>
    <property type="evidence" value="ECO:0007669"/>
    <property type="project" value="InterPro"/>
</dbReference>
<keyword evidence="1 6" id="KW-0479">Metal-binding</keyword>
<dbReference type="InterPro" id="IPR027417">
    <property type="entry name" value="P-loop_NTPase"/>
</dbReference>
<dbReference type="SUPFAM" id="SSF52540">
    <property type="entry name" value="P-loop containing nucleoside triphosphate hydrolases"/>
    <property type="match status" value="1"/>
</dbReference>
<feature type="domain" description="ClpX-type ZB" evidence="8">
    <location>
        <begin position="1"/>
        <end position="52"/>
    </location>
</feature>
<dbReference type="GO" id="GO:0008270">
    <property type="term" value="F:zinc ion binding"/>
    <property type="evidence" value="ECO:0007669"/>
    <property type="project" value="UniProtKB-UniRule"/>
</dbReference>
<dbReference type="Proteomes" id="UP000331127">
    <property type="component" value="Unassembled WGS sequence"/>
</dbReference>
<feature type="binding site" evidence="6 7">
    <location>
        <position position="33"/>
    </location>
    <ligand>
        <name>Zn(2+)</name>
        <dbReference type="ChEBI" id="CHEBI:29105"/>
    </ligand>
</feature>
<dbReference type="SUPFAM" id="SSF57716">
    <property type="entry name" value="Glucocorticoid receptor-like (DNA-binding domain)"/>
    <property type="match status" value="1"/>
</dbReference>
<proteinExistence type="inferred from homology"/>
<dbReference type="InterPro" id="IPR004487">
    <property type="entry name" value="Clp_protease_ATP-bd_su_ClpX"/>
</dbReference>
<dbReference type="InterPro" id="IPR046425">
    <property type="entry name" value="ClpX_bact"/>
</dbReference>
<dbReference type="PANTHER" id="PTHR48102:SF7">
    <property type="entry name" value="ATP-DEPENDENT CLP PROTEASE ATP-BINDING SUBUNIT CLPX-LIKE, MITOCHONDRIAL"/>
    <property type="match status" value="1"/>
</dbReference>
<evidence type="ECO:0000256" key="5">
    <source>
        <dbReference type="ARBA" id="ARBA00023186"/>
    </source>
</evidence>
<sequence length="416" mass="45706">MGEGGDLLKCTFCGKSQKQVKKLIAGPGRICICDECVELCNELIEEERQESAGSERPELPKPREIFDFLAQYVIGQDRAKMALSVAVYNHYKRVQAGKPGDEVELGKSNILLIGPTGSGKTYLAQTLARMLNVPFAIADATALTEAGYVGEDVENILLRLLQAADFDVKRAETGIIYIDEIDKISRKSENPSITRDVSGEGVQQALLKMLEGTTASVPPQGGRKHPHQEFIQIDTANVLFIVGGAFAGLEKIIEQRAGRKGAGFGTTLRTREKKDGLADVMPQDLVKFGLIPEFVGRLPVISTFQPLDRTALARILTEPRNALIKQYQRLFEMDGVELEFAEDAVAAIAEQALLRRTGARATRAILEEVLLNVMYEVPSRDDVARVVVTRDTVLDNVNPTLIPRDHRASGHREKSA</sequence>
<evidence type="ECO:0000313" key="9">
    <source>
        <dbReference type="EMBL" id="GES13116.1"/>
    </source>
</evidence>
<dbReference type="GO" id="GO:0051301">
    <property type="term" value="P:cell division"/>
    <property type="evidence" value="ECO:0007669"/>
    <property type="project" value="TreeGrafter"/>
</dbReference>
<dbReference type="InterPro" id="IPR003959">
    <property type="entry name" value="ATPase_AAA_core"/>
</dbReference>
<dbReference type="Gene3D" id="3.40.50.300">
    <property type="entry name" value="P-loop containing nucleotide triphosphate hydrolases"/>
    <property type="match status" value="1"/>
</dbReference>
<dbReference type="Pfam" id="PF07724">
    <property type="entry name" value="AAA_2"/>
    <property type="match status" value="1"/>
</dbReference>
<comment type="caution">
    <text evidence="9">The sequence shown here is derived from an EMBL/GenBank/DDBJ whole genome shotgun (WGS) entry which is preliminary data.</text>
</comment>
<protein>
    <recommendedName>
        <fullName evidence="6">ATP-dependent Clp protease ATP-binding subunit ClpX</fullName>
    </recommendedName>
</protein>
<dbReference type="InterPro" id="IPR038366">
    <property type="entry name" value="Znf_CppX_C4_sf"/>
</dbReference>
<evidence type="ECO:0000256" key="2">
    <source>
        <dbReference type="ARBA" id="ARBA00022741"/>
    </source>
</evidence>
<dbReference type="SMART" id="SM00382">
    <property type="entry name" value="AAA"/>
    <property type="match status" value="1"/>
</dbReference>
<dbReference type="Pfam" id="PF06689">
    <property type="entry name" value="zf-C4_ClpX"/>
    <property type="match status" value="1"/>
</dbReference>
<dbReference type="NCBIfam" id="TIGR00382">
    <property type="entry name" value="clpX"/>
    <property type="match status" value="1"/>
</dbReference>
<keyword evidence="9" id="KW-0645">Protease</keyword>
<dbReference type="GO" id="GO:0046983">
    <property type="term" value="F:protein dimerization activity"/>
    <property type="evidence" value="ECO:0007669"/>
    <property type="project" value="UniProtKB-UniRule"/>
</dbReference>
<keyword evidence="4 6" id="KW-0067">ATP-binding</keyword>